<sequence length="405" mass="44087">MAPSSTPGAISLCLTHRRESPVECEARLTPACDHARDMVNSAPAAASVHSHELNYFFNFSAIGVSEGFSNYQASPQEFGAAPALARFISVYNFTLISNIMAKPGPMDLRLETHPRTFLDPTFKLTHNPVEGKHGPKPNPEPPPGLLNHPKPNSDSTELTLVENWARSSPGSGSSPDSTASSLTRMAWKPGHLPRRDHSDLWLNEPENILKECPRPATSIMDERARSTTNKIPSAEASMDQEGPSAVADIRLINTSLYHLAYILDIESSSFTDTVVRVSHMGQPTVFKPDMEFSLTLLQCGQILQDTAAKIAKHYFVSDPDPYKFDLGGVLAVHMEAGVPLEDKVLQLAALGLCRLRTGLKIIAQLQSVDESESVAYTTNSKAQGYMTGVVNNPPRVISPLAAYSE</sequence>
<dbReference type="EMBL" id="MU128938">
    <property type="protein sequence ID" value="KAF9516609.1"/>
    <property type="molecule type" value="Genomic_DNA"/>
</dbReference>
<evidence type="ECO:0000256" key="1">
    <source>
        <dbReference type="SAM" id="MobiDB-lite"/>
    </source>
</evidence>
<comment type="caution">
    <text evidence="2">The sequence shown here is derived from an EMBL/GenBank/DDBJ whole genome shotgun (WGS) entry which is preliminary data.</text>
</comment>
<name>A0A9P6DZ33_9AGAM</name>
<proteinExistence type="predicted"/>
<organism evidence="2 3">
    <name type="scientific">Hydnum rufescens UP504</name>
    <dbReference type="NCBI Taxonomy" id="1448309"/>
    <lineage>
        <taxon>Eukaryota</taxon>
        <taxon>Fungi</taxon>
        <taxon>Dikarya</taxon>
        <taxon>Basidiomycota</taxon>
        <taxon>Agaricomycotina</taxon>
        <taxon>Agaricomycetes</taxon>
        <taxon>Cantharellales</taxon>
        <taxon>Hydnaceae</taxon>
        <taxon>Hydnum</taxon>
    </lineage>
</organism>
<evidence type="ECO:0000313" key="3">
    <source>
        <dbReference type="Proteomes" id="UP000886523"/>
    </source>
</evidence>
<dbReference type="Proteomes" id="UP000886523">
    <property type="component" value="Unassembled WGS sequence"/>
</dbReference>
<feature type="region of interest" description="Disordered" evidence="1">
    <location>
        <begin position="119"/>
        <end position="155"/>
    </location>
</feature>
<accession>A0A9P6DZ33</accession>
<evidence type="ECO:0000313" key="2">
    <source>
        <dbReference type="EMBL" id="KAF9516609.1"/>
    </source>
</evidence>
<gene>
    <name evidence="2" type="ORF">BS47DRAFT_1360252</name>
</gene>
<protein>
    <submittedName>
        <fullName evidence="2">Uncharacterized protein</fullName>
    </submittedName>
</protein>
<dbReference type="AlphaFoldDB" id="A0A9P6DZ33"/>
<reference evidence="2" key="1">
    <citation type="journal article" date="2020" name="Nat. Commun.">
        <title>Large-scale genome sequencing of mycorrhizal fungi provides insights into the early evolution of symbiotic traits.</title>
        <authorList>
            <person name="Miyauchi S."/>
            <person name="Kiss E."/>
            <person name="Kuo A."/>
            <person name="Drula E."/>
            <person name="Kohler A."/>
            <person name="Sanchez-Garcia M."/>
            <person name="Morin E."/>
            <person name="Andreopoulos B."/>
            <person name="Barry K.W."/>
            <person name="Bonito G."/>
            <person name="Buee M."/>
            <person name="Carver A."/>
            <person name="Chen C."/>
            <person name="Cichocki N."/>
            <person name="Clum A."/>
            <person name="Culley D."/>
            <person name="Crous P.W."/>
            <person name="Fauchery L."/>
            <person name="Girlanda M."/>
            <person name="Hayes R.D."/>
            <person name="Keri Z."/>
            <person name="LaButti K."/>
            <person name="Lipzen A."/>
            <person name="Lombard V."/>
            <person name="Magnuson J."/>
            <person name="Maillard F."/>
            <person name="Murat C."/>
            <person name="Nolan M."/>
            <person name="Ohm R.A."/>
            <person name="Pangilinan J."/>
            <person name="Pereira M.F."/>
            <person name="Perotto S."/>
            <person name="Peter M."/>
            <person name="Pfister S."/>
            <person name="Riley R."/>
            <person name="Sitrit Y."/>
            <person name="Stielow J.B."/>
            <person name="Szollosi G."/>
            <person name="Zifcakova L."/>
            <person name="Stursova M."/>
            <person name="Spatafora J.W."/>
            <person name="Tedersoo L."/>
            <person name="Vaario L.M."/>
            <person name="Yamada A."/>
            <person name="Yan M."/>
            <person name="Wang P."/>
            <person name="Xu J."/>
            <person name="Bruns T."/>
            <person name="Baldrian P."/>
            <person name="Vilgalys R."/>
            <person name="Dunand C."/>
            <person name="Henrissat B."/>
            <person name="Grigoriev I.V."/>
            <person name="Hibbett D."/>
            <person name="Nagy L.G."/>
            <person name="Martin F.M."/>
        </authorList>
    </citation>
    <scope>NUCLEOTIDE SEQUENCE</scope>
    <source>
        <strain evidence="2">UP504</strain>
    </source>
</reference>
<keyword evidence="3" id="KW-1185">Reference proteome</keyword>